<dbReference type="EMBL" id="CP071586">
    <property type="protein sequence ID" value="QYY84409.1"/>
    <property type="molecule type" value="Genomic_DNA"/>
</dbReference>
<evidence type="ECO:0000256" key="1">
    <source>
        <dbReference type="SAM" id="Phobius"/>
    </source>
</evidence>
<gene>
    <name evidence="2" type="ORF">J0G10_13490</name>
</gene>
<dbReference type="Proteomes" id="UP000824588">
    <property type="component" value="Chromosome"/>
</dbReference>
<dbReference type="RefSeq" id="WP_141231800.1">
    <property type="nucleotide sequence ID" value="NZ_CP071586.1"/>
</dbReference>
<feature type="transmembrane region" description="Helical" evidence="1">
    <location>
        <begin position="53"/>
        <end position="73"/>
    </location>
</feature>
<organism evidence="2 3">
    <name type="scientific">Pseudomonas germanica</name>
    <dbReference type="NCBI Taxonomy" id="2815720"/>
    <lineage>
        <taxon>Bacteria</taxon>
        <taxon>Pseudomonadati</taxon>
        <taxon>Pseudomonadota</taxon>
        <taxon>Gammaproteobacteria</taxon>
        <taxon>Pseudomonadales</taxon>
        <taxon>Pseudomonadaceae</taxon>
        <taxon>Pseudomonas</taxon>
    </lineage>
</organism>
<reference evidence="2 3" key="1">
    <citation type="journal article" date="2022" name="Int. J. Syst. Evol. Microbiol.">
        <title>Pseudomonas germanica sp. nov., isolated from Iris germanica rhizomes.</title>
        <authorList>
            <person name="Atanasov K.E."/>
            <person name="Galbis D.M."/>
            <person name="Gallego J."/>
            <person name="Serpico A."/>
            <person name="Bosch M."/>
            <person name="Altabella T."/>
            <person name="Ferrer A."/>
        </authorList>
    </citation>
    <scope>NUCLEOTIDE SEQUENCE [LARGE SCALE GENOMIC DNA]</scope>
    <source>
        <strain evidence="2 3">FIT28</strain>
    </source>
</reference>
<accession>A0ABX8YWJ1</accession>
<sequence>MQSIRREAQDGLRGFCRDLDDILMTGAGRLNEFSAVMTLSLSGVYAAVNTSRVLKVFAAIFGSFFLPAIWLLIVPTLCVGMPLGTLCVQ</sequence>
<protein>
    <submittedName>
        <fullName evidence="2">Uncharacterized protein</fullName>
    </submittedName>
</protein>
<keyword evidence="1" id="KW-0472">Membrane</keyword>
<name>A0ABX8YWJ1_9PSED</name>
<evidence type="ECO:0000313" key="3">
    <source>
        <dbReference type="Proteomes" id="UP000824588"/>
    </source>
</evidence>
<proteinExistence type="predicted"/>
<keyword evidence="3" id="KW-1185">Reference proteome</keyword>
<evidence type="ECO:0000313" key="2">
    <source>
        <dbReference type="EMBL" id="QYY84409.1"/>
    </source>
</evidence>
<keyword evidence="1" id="KW-0812">Transmembrane</keyword>
<keyword evidence="1" id="KW-1133">Transmembrane helix</keyword>